<sequence>MYRYFIAFFVVYLCCPTSAKDRRILMTDPTYVSQELVRIQSQLQELQVKVGAQQQKIDSQQSTITTLTSQGGQGVVYTRWGRKDCPEGNGYQLVYSGYAGGSWYSAGGAAANALCMPPDPSWGPHKNTTLTYPSYLYGAEYDDTTVFG</sequence>
<name>A0A210QHK0_MIZYE</name>
<dbReference type="OrthoDB" id="6117306at2759"/>
<organism evidence="3 4">
    <name type="scientific">Mizuhopecten yessoensis</name>
    <name type="common">Japanese scallop</name>
    <name type="synonym">Patinopecten yessoensis</name>
    <dbReference type="NCBI Taxonomy" id="6573"/>
    <lineage>
        <taxon>Eukaryota</taxon>
        <taxon>Metazoa</taxon>
        <taxon>Spiralia</taxon>
        <taxon>Lophotrochozoa</taxon>
        <taxon>Mollusca</taxon>
        <taxon>Bivalvia</taxon>
        <taxon>Autobranchia</taxon>
        <taxon>Pteriomorphia</taxon>
        <taxon>Pectinida</taxon>
        <taxon>Pectinoidea</taxon>
        <taxon>Pectinidae</taxon>
        <taxon>Mizuhopecten</taxon>
    </lineage>
</organism>
<feature type="signal peptide" evidence="2">
    <location>
        <begin position="1"/>
        <end position="19"/>
    </location>
</feature>
<proteinExistence type="predicted"/>
<evidence type="ECO:0000256" key="2">
    <source>
        <dbReference type="SAM" id="SignalP"/>
    </source>
</evidence>
<reference evidence="3 4" key="1">
    <citation type="journal article" date="2017" name="Nat. Ecol. Evol.">
        <title>Scallop genome provides insights into evolution of bilaterian karyotype and development.</title>
        <authorList>
            <person name="Wang S."/>
            <person name="Zhang J."/>
            <person name="Jiao W."/>
            <person name="Li J."/>
            <person name="Xun X."/>
            <person name="Sun Y."/>
            <person name="Guo X."/>
            <person name="Huan P."/>
            <person name="Dong B."/>
            <person name="Zhang L."/>
            <person name="Hu X."/>
            <person name="Sun X."/>
            <person name="Wang J."/>
            <person name="Zhao C."/>
            <person name="Wang Y."/>
            <person name="Wang D."/>
            <person name="Huang X."/>
            <person name="Wang R."/>
            <person name="Lv J."/>
            <person name="Li Y."/>
            <person name="Zhang Z."/>
            <person name="Liu B."/>
            <person name="Lu W."/>
            <person name="Hui Y."/>
            <person name="Liang J."/>
            <person name="Zhou Z."/>
            <person name="Hou R."/>
            <person name="Li X."/>
            <person name="Liu Y."/>
            <person name="Li H."/>
            <person name="Ning X."/>
            <person name="Lin Y."/>
            <person name="Zhao L."/>
            <person name="Xing Q."/>
            <person name="Dou J."/>
            <person name="Li Y."/>
            <person name="Mao J."/>
            <person name="Guo H."/>
            <person name="Dou H."/>
            <person name="Li T."/>
            <person name="Mu C."/>
            <person name="Jiang W."/>
            <person name="Fu Q."/>
            <person name="Fu X."/>
            <person name="Miao Y."/>
            <person name="Liu J."/>
            <person name="Yu Q."/>
            <person name="Li R."/>
            <person name="Liao H."/>
            <person name="Li X."/>
            <person name="Kong Y."/>
            <person name="Jiang Z."/>
            <person name="Chourrout D."/>
            <person name="Li R."/>
            <person name="Bao Z."/>
        </authorList>
    </citation>
    <scope>NUCLEOTIDE SEQUENCE [LARGE SCALE GENOMIC DNA]</scope>
    <source>
        <strain evidence="3 4">PY_sf001</strain>
    </source>
</reference>
<evidence type="ECO:0000313" key="4">
    <source>
        <dbReference type="Proteomes" id="UP000242188"/>
    </source>
</evidence>
<keyword evidence="4" id="KW-1185">Reference proteome</keyword>
<keyword evidence="1" id="KW-0175">Coiled coil</keyword>
<feature type="coiled-coil region" evidence="1">
    <location>
        <begin position="36"/>
        <end position="63"/>
    </location>
</feature>
<keyword evidence="2" id="KW-0732">Signal</keyword>
<dbReference type="AlphaFoldDB" id="A0A210QHK0"/>
<accession>A0A210QHK0</accession>
<evidence type="ECO:0000256" key="1">
    <source>
        <dbReference type="SAM" id="Coils"/>
    </source>
</evidence>
<gene>
    <name evidence="3" type="ORF">KP79_PYT14489</name>
</gene>
<feature type="chain" id="PRO_5012013021" evidence="2">
    <location>
        <begin position="20"/>
        <end position="148"/>
    </location>
</feature>
<dbReference type="Proteomes" id="UP000242188">
    <property type="component" value="Unassembled WGS sequence"/>
</dbReference>
<evidence type="ECO:0000313" key="3">
    <source>
        <dbReference type="EMBL" id="OWF48210.1"/>
    </source>
</evidence>
<protein>
    <submittedName>
        <fullName evidence="3">Uncharacterized protein</fullName>
    </submittedName>
</protein>
<dbReference type="EMBL" id="NEDP02003643">
    <property type="protein sequence ID" value="OWF48210.1"/>
    <property type="molecule type" value="Genomic_DNA"/>
</dbReference>
<comment type="caution">
    <text evidence="3">The sequence shown here is derived from an EMBL/GenBank/DDBJ whole genome shotgun (WGS) entry which is preliminary data.</text>
</comment>